<evidence type="ECO:0000313" key="2">
    <source>
        <dbReference type="Proteomes" id="UP000198956"/>
    </source>
</evidence>
<dbReference type="Proteomes" id="UP000198956">
    <property type="component" value="Unassembled WGS sequence"/>
</dbReference>
<dbReference type="EMBL" id="FNDE01000026">
    <property type="protein sequence ID" value="SDH46685.1"/>
    <property type="molecule type" value="Genomic_DNA"/>
</dbReference>
<sequence>GKYILVFWLIVSRIQLEIRDFEGLKHTIRGGIVDESDHAAGNFI</sequence>
<protein>
    <submittedName>
        <fullName evidence="1">Uncharacterized protein</fullName>
    </submittedName>
</protein>
<proteinExistence type="predicted"/>
<feature type="non-terminal residue" evidence="1">
    <location>
        <position position="1"/>
    </location>
</feature>
<accession>A0A1G8CML7</accession>
<name>A0A1G8CML7_ANETH</name>
<gene>
    <name evidence="1" type="ORF">SAMN04489735_102659</name>
</gene>
<reference evidence="1 2" key="1">
    <citation type="submission" date="2016-10" db="EMBL/GenBank/DDBJ databases">
        <authorList>
            <person name="de Groot N.N."/>
        </authorList>
    </citation>
    <scope>NUCLEOTIDE SEQUENCE [LARGE SCALE GENOMIC DNA]</scope>
    <source>
        <strain evidence="1 2">L 420-91</strain>
    </source>
</reference>
<evidence type="ECO:0000313" key="1">
    <source>
        <dbReference type="EMBL" id="SDH46685.1"/>
    </source>
</evidence>
<organism evidence="1 2">
    <name type="scientific">Aneurinibacillus thermoaerophilus</name>
    <dbReference type="NCBI Taxonomy" id="143495"/>
    <lineage>
        <taxon>Bacteria</taxon>
        <taxon>Bacillati</taxon>
        <taxon>Bacillota</taxon>
        <taxon>Bacilli</taxon>
        <taxon>Bacillales</taxon>
        <taxon>Paenibacillaceae</taxon>
        <taxon>Aneurinibacillus group</taxon>
        <taxon>Aneurinibacillus</taxon>
    </lineage>
</organism>
<dbReference type="AlphaFoldDB" id="A0A1G8CML7"/>